<evidence type="ECO:0000313" key="1">
    <source>
        <dbReference type="EMBL" id="KAK2555719.1"/>
    </source>
</evidence>
<organism evidence="1 2">
    <name type="scientific">Acropora cervicornis</name>
    <name type="common">Staghorn coral</name>
    <dbReference type="NCBI Taxonomy" id="6130"/>
    <lineage>
        <taxon>Eukaryota</taxon>
        <taxon>Metazoa</taxon>
        <taxon>Cnidaria</taxon>
        <taxon>Anthozoa</taxon>
        <taxon>Hexacorallia</taxon>
        <taxon>Scleractinia</taxon>
        <taxon>Astrocoeniina</taxon>
        <taxon>Acroporidae</taxon>
        <taxon>Acropora</taxon>
    </lineage>
</organism>
<accession>A0AAD9Q6Q5</accession>
<dbReference type="EMBL" id="JARQWQ010000060">
    <property type="protein sequence ID" value="KAK2555719.1"/>
    <property type="molecule type" value="Genomic_DNA"/>
</dbReference>
<protein>
    <submittedName>
        <fullName evidence="1">Uncharacterized protein</fullName>
    </submittedName>
</protein>
<sequence>MRDNLADLMAHNVSTAQKCYKLQEKSMASVEASKQLRDVMHGVSPVAEISEQESNSITEECTSVVSKHFWTAEKGSQVKTLFGEANKVITWEVVKEKICNHPELKGDNPKKEESAQQRIEILVDGVETSSDMIPPTMSSSVRNVLSGSELDNIRAVFKDMIVHSAPTSKPKVKSILEGKDWGKDLLKRLTLDTIVNGIKYERRL</sequence>
<reference evidence="1" key="2">
    <citation type="journal article" date="2023" name="Science">
        <title>Genomic signatures of disease resistance in endangered staghorn corals.</title>
        <authorList>
            <person name="Vollmer S.V."/>
            <person name="Selwyn J.D."/>
            <person name="Despard B.A."/>
            <person name="Roesel C.L."/>
        </authorList>
    </citation>
    <scope>NUCLEOTIDE SEQUENCE</scope>
    <source>
        <strain evidence="1">K2</strain>
    </source>
</reference>
<dbReference type="AlphaFoldDB" id="A0AAD9Q6Q5"/>
<comment type="caution">
    <text evidence="1">The sequence shown here is derived from an EMBL/GenBank/DDBJ whole genome shotgun (WGS) entry which is preliminary data.</text>
</comment>
<evidence type="ECO:0000313" key="2">
    <source>
        <dbReference type="Proteomes" id="UP001249851"/>
    </source>
</evidence>
<name>A0AAD9Q6Q5_ACRCE</name>
<gene>
    <name evidence="1" type="ORF">P5673_022270</name>
</gene>
<proteinExistence type="predicted"/>
<keyword evidence="2" id="KW-1185">Reference proteome</keyword>
<dbReference type="Proteomes" id="UP001249851">
    <property type="component" value="Unassembled WGS sequence"/>
</dbReference>
<reference evidence="1" key="1">
    <citation type="journal article" date="2023" name="G3 (Bethesda)">
        <title>Whole genome assembly and annotation of the endangered Caribbean coral Acropora cervicornis.</title>
        <authorList>
            <person name="Selwyn J.D."/>
            <person name="Vollmer S.V."/>
        </authorList>
    </citation>
    <scope>NUCLEOTIDE SEQUENCE</scope>
    <source>
        <strain evidence="1">K2</strain>
    </source>
</reference>